<accession>A0A0W0FNV4</accession>
<dbReference type="Proteomes" id="UP000054988">
    <property type="component" value="Unassembled WGS sequence"/>
</dbReference>
<organism evidence="1 2">
    <name type="scientific">Moniliophthora roreri</name>
    <name type="common">Frosty pod rot fungus</name>
    <name type="synonym">Monilia roreri</name>
    <dbReference type="NCBI Taxonomy" id="221103"/>
    <lineage>
        <taxon>Eukaryota</taxon>
        <taxon>Fungi</taxon>
        <taxon>Dikarya</taxon>
        <taxon>Basidiomycota</taxon>
        <taxon>Agaricomycotina</taxon>
        <taxon>Agaricomycetes</taxon>
        <taxon>Agaricomycetidae</taxon>
        <taxon>Agaricales</taxon>
        <taxon>Marasmiineae</taxon>
        <taxon>Marasmiaceae</taxon>
        <taxon>Moniliophthora</taxon>
    </lineage>
</organism>
<evidence type="ECO:0000313" key="2">
    <source>
        <dbReference type="Proteomes" id="UP000054988"/>
    </source>
</evidence>
<evidence type="ECO:0000313" key="1">
    <source>
        <dbReference type="EMBL" id="KTB37977.1"/>
    </source>
</evidence>
<proteinExistence type="predicted"/>
<protein>
    <submittedName>
        <fullName evidence="1">Uncharacterized protein</fullName>
    </submittedName>
</protein>
<gene>
    <name evidence="1" type="ORF">WG66_9427</name>
</gene>
<sequence>MSLKKFFKKSPAAPAPTLNVLQMSPRPNVAAFSQRLPATPTSTTATATMGVTTALSSVPPATSLPTLGSAAEDMSSINRHLPSDVTNKDAILGGTKTALKVGAAAAEAVPVVGTTIKCAIGAILEIFTVIEQISDNNEEILLLTWNLRDLIQEIDDIQKTMPDKERDQVYQKLSSLYQLLNQLQGKWKTKFAAETVSKTLRSIKSQIDSILIKYTALSQIESRQILEEICIFSIGVTVRDAAGRRFPISTNILLQPESVGDYLKFLFQYPKEDDKEISRKLLGLMEWGQYSLFIVKNGQVIRLGNSKKEWQKIEPGSEIVMSAIVWQKKEDDNSVGYRCPVCKEWNGSLEHKRNKAEDCSNSECHGRFQAIEGEESTVAKASRWEMRNVNVNIMKNIHIIQFVFH</sequence>
<name>A0A0W0FNV4_MONRR</name>
<dbReference type="EMBL" id="LATX01001791">
    <property type="protein sequence ID" value="KTB37977.1"/>
    <property type="molecule type" value="Genomic_DNA"/>
</dbReference>
<reference evidence="1 2" key="1">
    <citation type="submission" date="2015-12" db="EMBL/GenBank/DDBJ databases">
        <title>Draft genome sequence of Moniliophthora roreri, the causal agent of frosty pod rot of cacao.</title>
        <authorList>
            <person name="Aime M.C."/>
            <person name="Diaz-Valderrama J.R."/>
            <person name="Kijpornyongpan T."/>
            <person name="Phillips-Mora W."/>
        </authorList>
    </citation>
    <scope>NUCLEOTIDE SEQUENCE [LARGE SCALE GENOMIC DNA]</scope>
    <source>
        <strain evidence="1 2">MCA 2952</strain>
    </source>
</reference>
<dbReference type="AlphaFoldDB" id="A0A0W0FNV4"/>
<comment type="caution">
    <text evidence="1">The sequence shown here is derived from an EMBL/GenBank/DDBJ whole genome shotgun (WGS) entry which is preliminary data.</text>
</comment>